<dbReference type="InterPro" id="IPR009501">
    <property type="entry name" value="UCP020269"/>
</dbReference>
<dbReference type="Proteomes" id="UP000050975">
    <property type="component" value="Unassembled WGS sequence"/>
</dbReference>
<dbReference type="PANTHER" id="PTHR36179:SF2">
    <property type="entry name" value="LUD DOMAIN-CONTAINING PROTEIN"/>
    <property type="match status" value="1"/>
</dbReference>
<dbReference type="EMBL" id="LJVE01000107">
    <property type="protein sequence ID" value="KPL13384.1"/>
    <property type="molecule type" value="Genomic_DNA"/>
</dbReference>
<reference evidence="2 3" key="1">
    <citation type="journal article" date="2015" name="Microbiome">
        <title>Genomic resolution of linkages in carbon, nitrogen, and sulfur cycling among widespread estuary sediment bacteria.</title>
        <authorList>
            <person name="Baker B.J."/>
            <person name="Lazar C.S."/>
            <person name="Teske A.P."/>
            <person name="Dick G.J."/>
        </authorList>
    </citation>
    <scope>NUCLEOTIDE SEQUENCE [LARGE SCALE GENOMIC DNA]</scope>
    <source>
        <strain evidence="2">SM1_77</strain>
    </source>
</reference>
<sequence length="217" mass="24136">MKSSFSNFTSWYHEKMLRDVVKALQQRGFDAELYANTDEACEDIMQKIPKNTTVGIGGSVTIRELGMIDKLEARGTEVIHHWKKDIPKDANREIRRKEGLADYYLTSANAITKDGDIINIDGIGNRVAHMIYGPENVIIIAGYNKIVTDIDEGILRSKEIAGVMNANRVGAKTPCATTGKCVDCSAPGRICRVTTIIQYRPLQTNIRVMLVNESLGF</sequence>
<protein>
    <recommendedName>
        <fullName evidence="1">LUD domain-containing protein</fullName>
    </recommendedName>
</protein>
<evidence type="ECO:0000259" key="1">
    <source>
        <dbReference type="Pfam" id="PF02589"/>
    </source>
</evidence>
<dbReference type="AlphaFoldDB" id="A0A0S8JUX7"/>
<dbReference type="InterPro" id="IPR003741">
    <property type="entry name" value="LUD_dom"/>
</dbReference>
<gene>
    <name evidence="2" type="ORF">AMJ74_05350</name>
</gene>
<evidence type="ECO:0000313" key="2">
    <source>
        <dbReference type="EMBL" id="KPL13384.1"/>
    </source>
</evidence>
<dbReference type="Pfam" id="PF02589">
    <property type="entry name" value="LUD_dom"/>
    <property type="match status" value="1"/>
</dbReference>
<dbReference type="PANTHER" id="PTHR36179">
    <property type="entry name" value="LUD_DOM DOMAIN-CONTAINING PROTEIN"/>
    <property type="match status" value="1"/>
</dbReference>
<feature type="domain" description="LUD" evidence="1">
    <location>
        <begin position="18"/>
        <end position="208"/>
    </location>
</feature>
<name>A0A0S8JUX7_UNCW3</name>
<organism evidence="2 3">
    <name type="scientific">candidate division WOR_3 bacterium SM1_77</name>
    <dbReference type="NCBI Taxonomy" id="1703778"/>
    <lineage>
        <taxon>Bacteria</taxon>
        <taxon>Bacteria division WOR-3</taxon>
    </lineage>
</organism>
<comment type="caution">
    <text evidence="2">The sequence shown here is derived from an EMBL/GenBank/DDBJ whole genome shotgun (WGS) entry which is preliminary data.</text>
</comment>
<accession>A0A0S8JUX7</accession>
<evidence type="ECO:0000313" key="3">
    <source>
        <dbReference type="Proteomes" id="UP000050975"/>
    </source>
</evidence>
<dbReference type="PIRSF" id="PIRSF020269">
    <property type="entry name" value="DUF1121"/>
    <property type="match status" value="1"/>
</dbReference>
<proteinExistence type="predicted"/>